<feature type="compositionally biased region" description="Low complexity" evidence="1">
    <location>
        <begin position="180"/>
        <end position="199"/>
    </location>
</feature>
<protein>
    <recommendedName>
        <fullName evidence="4">Outer membrane lipoprotein-sorting protein</fullName>
    </recommendedName>
</protein>
<dbReference type="Proteomes" id="UP001596445">
    <property type="component" value="Unassembled WGS sequence"/>
</dbReference>
<dbReference type="RefSeq" id="WP_382186297.1">
    <property type="nucleotide sequence ID" value="NZ_JBHSZI010000001.1"/>
</dbReference>
<dbReference type="PANTHER" id="PTHR37507">
    <property type="entry name" value="SPORULATION PROTEIN YDCC"/>
    <property type="match status" value="1"/>
</dbReference>
<dbReference type="Gene3D" id="2.50.20.10">
    <property type="entry name" value="Lipoprotein localisation LolA/LolB/LppX"/>
    <property type="match status" value="1"/>
</dbReference>
<evidence type="ECO:0000256" key="1">
    <source>
        <dbReference type="SAM" id="MobiDB-lite"/>
    </source>
</evidence>
<dbReference type="PANTHER" id="PTHR37507:SF2">
    <property type="entry name" value="SPORULATION PROTEIN YDCC"/>
    <property type="match status" value="1"/>
</dbReference>
<keyword evidence="3" id="KW-1185">Reference proteome</keyword>
<dbReference type="AlphaFoldDB" id="A0ABD5W1B1"/>
<comment type="caution">
    <text evidence="2">The sequence shown here is derived from an EMBL/GenBank/DDBJ whole genome shotgun (WGS) entry which is preliminary data.</text>
</comment>
<name>A0ABD5W1B1_9EURY</name>
<reference evidence="2 3" key="1">
    <citation type="journal article" date="2019" name="Int. J. Syst. Evol. Microbiol.">
        <title>The Global Catalogue of Microorganisms (GCM) 10K type strain sequencing project: providing services to taxonomists for standard genome sequencing and annotation.</title>
        <authorList>
            <consortium name="The Broad Institute Genomics Platform"/>
            <consortium name="The Broad Institute Genome Sequencing Center for Infectious Disease"/>
            <person name="Wu L."/>
            <person name="Ma J."/>
        </authorList>
    </citation>
    <scope>NUCLEOTIDE SEQUENCE [LARGE SCALE GENOMIC DNA]</scope>
    <source>
        <strain evidence="2 3">JCM 30072</strain>
    </source>
</reference>
<dbReference type="EMBL" id="JBHSZI010000001">
    <property type="protein sequence ID" value="MFC7059341.1"/>
    <property type="molecule type" value="Genomic_DNA"/>
</dbReference>
<gene>
    <name evidence="2" type="ORF">ACFQQG_15660</name>
</gene>
<organism evidence="2 3">
    <name type="scientific">Halovenus salina</name>
    <dbReference type="NCBI Taxonomy" id="1510225"/>
    <lineage>
        <taxon>Archaea</taxon>
        <taxon>Methanobacteriati</taxon>
        <taxon>Methanobacteriota</taxon>
        <taxon>Stenosarchaea group</taxon>
        <taxon>Halobacteria</taxon>
        <taxon>Halobacteriales</taxon>
        <taxon>Haloarculaceae</taxon>
        <taxon>Halovenus</taxon>
    </lineage>
</organism>
<evidence type="ECO:0000313" key="3">
    <source>
        <dbReference type="Proteomes" id="UP001596445"/>
    </source>
</evidence>
<accession>A0ABD5W1B1</accession>
<feature type="region of interest" description="Disordered" evidence="1">
    <location>
        <begin position="174"/>
        <end position="214"/>
    </location>
</feature>
<evidence type="ECO:0000313" key="2">
    <source>
        <dbReference type="EMBL" id="MFC7059341.1"/>
    </source>
</evidence>
<feature type="compositionally biased region" description="Basic and acidic residues" evidence="1">
    <location>
        <begin position="200"/>
        <end position="214"/>
    </location>
</feature>
<dbReference type="InterPro" id="IPR052944">
    <property type="entry name" value="Sporulation_related"/>
</dbReference>
<proteinExistence type="predicted"/>
<sequence>MTQTVTVHRTAKKGYIEILRKDTDTRVARNGAQPDTRGDTNSRAVQEDGMTQFWFDELWSPGASPEVVLTHYKSNYVGMESVDGRTAYVVELSPPTETTASLSLDIDAGNIEYHVPLHEATHQRWLLSQETWWIDTETYYPIKQTVEWTDEDGTVLATATREYKELTVGSAVENTRPVLNTSGEENTASETASAETTNESTRREETARQDRDRADTQLFESAQAAGEAVPFELPIPETPDGYTFDRARVKYQDSSHAVLLLYSDHDSGTQLSVSISPNDSPSFYHNVEIRRESLSGVDGELVVTDTGMEVVRQCNRLTFRVRGPPTAQTLIDVAKSIGC</sequence>
<evidence type="ECO:0008006" key="4">
    <source>
        <dbReference type="Google" id="ProtNLM"/>
    </source>
</evidence>